<accession>A0A7R9F7N4</accession>
<protein>
    <recommendedName>
        <fullName evidence="3">omega-amidase</fullName>
        <ecNumber evidence="3">3.5.1.3</ecNumber>
    </recommendedName>
    <alternativeName>
        <fullName evidence="4">Nitrilase homolog 2</fullName>
    </alternativeName>
</protein>
<dbReference type="GO" id="GO:0006541">
    <property type="term" value="P:glutamine metabolic process"/>
    <property type="evidence" value="ECO:0007669"/>
    <property type="project" value="TreeGrafter"/>
</dbReference>
<dbReference type="EMBL" id="OD568834">
    <property type="protein sequence ID" value="CAD7447392.1"/>
    <property type="molecule type" value="Genomic_DNA"/>
</dbReference>
<dbReference type="PANTHER" id="PTHR23088">
    <property type="entry name" value="NITRILASE-RELATED"/>
    <property type="match status" value="1"/>
</dbReference>
<dbReference type="InterPro" id="IPR045254">
    <property type="entry name" value="Nit1/2_C-N_Hydrolase"/>
</dbReference>
<dbReference type="GO" id="GO:0050152">
    <property type="term" value="F:omega-amidase activity"/>
    <property type="evidence" value="ECO:0007669"/>
    <property type="project" value="UniProtKB-EC"/>
</dbReference>
<dbReference type="Gene3D" id="3.60.110.10">
    <property type="entry name" value="Carbon-nitrogen hydrolase"/>
    <property type="match status" value="1"/>
</dbReference>
<gene>
    <name evidence="7" type="ORF">TBIB3V08_LOCUS9707</name>
</gene>
<dbReference type="PANTHER" id="PTHR23088:SF30">
    <property type="entry name" value="OMEGA-AMIDASE NIT2"/>
    <property type="match status" value="1"/>
</dbReference>
<dbReference type="CDD" id="cd07572">
    <property type="entry name" value="nit"/>
    <property type="match status" value="1"/>
</dbReference>
<dbReference type="InterPro" id="IPR036526">
    <property type="entry name" value="C-N_Hydrolase_sf"/>
</dbReference>
<dbReference type="PROSITE" id="PS50263">
    <property type="entry name" value="CN_HYDROLASE"/>
    <property type="match status" value="1"/>
</dbReference>
<evidence type="ECO:0000256" key="1">
    <source>
        <dbReference type="ARBA" id="ARBA00022801"/>
    </source>
</evidence>
<dbReference type="InterPro" id="IPR003010">
    <property type="entry name" value="C-N_Hydrolase"/>
</dbReference>
<evidence type="ECO:0000313" key="7">
    <source>
        <dbReference type="EMBL" id="CAD7447392.1"/>
    </source>
</evidence>
<evidence type="ECO:0000256" key="5">
    <source>
        <dbReference type="ARBA" id="ARBA00048745"/>
    </source>
</evidence>
<comment type="catalytic activity">
    <reaction evidence="5">
        <text>2-oxosuccinamate + H2O = oxaloacetate + NH4(+)</text>
        <dbReference type="Rhea" id="RHEA:59412"/>
        <dbReference type="ChEBI" id="CHEBI:15377"/>
        <dbReference type="ChEBI" id="CHEBI:16452"/>
        <dbReference type="ChEBI" id="CHEBI:28938"/>
        <dbReference type="ChEBI" id="CHEBI:57735"/>
        <dbReference type="EC" id="3.5.1.3"/>
    </reaction>
    <physiologicalReaction direction="left-to-right" evidence="5">
        <dbReference type="Rhea" id="RHEA:59413"/>
    </physiologicalReaction>
</comment>
<dbReference type="GO" id="GO:0006107">
    <property type="term" value="P:oxaloacetate metabolic process"/>
    <property type="evidence" value="ECO:0007669"/>
    <property type="project" value="TreeGrafter"/>
</dbReference>
<sequence length="287" mass="31682">MASRSFYMAAIQLKVSSNKMDNLMNAIKKIEEAAKAGANIAILPESWNTPYGTEYFSKYAEEIPKGMCSNQISIAAKENEIFVVAGSIPEKCGHNIYNTTTVWNQDGQLVAKYRKIHLFDIDIPGGITFKESDTLSPGNEFVTFSNGIAKFGLGICYDVRFTELANIYRQKGCSVLIYPGSFNKTTGPLHWELLHRARAVDTQSFVVGVAPAEDIEASYVSHAHSLIVDPMGIVISQAGKEEEIIYAKLGKPGLDAKQLPFLPKDEGLAGYQPTRRTWMKSTTGWVL</sequence>
<dbReference type="GO" id="GO:0006528">
    <property type="term" value="P:asparagine metabolic process"/>
    <property type="evidence" value="ECO:0007669"/>
    <property type="project" value="TreeGrafter"/>
</dbReference>
<dbReference type="AlphaFoldDB" id="A0A7R9F7N4"/>
<dbReference type="SUPFAM" id="SSF56317">
    <property type="entry name" value="Carbon-nitrogen hydrolase"/>
    <property type="match status" value="1"/>
</dbReference>
<dbReference type="EC" id="3.5.1.3" evidence="3"/>
<evidence type="ECO:0000259" key="6">
    <source>
        <dbReference type="PROSITE" id="PS50263"/>
    </source>
</evidence>
<keyword evidence="1" id="KW-0378">Hydrolase</keyword>
<dbReference type="Pfam" id="PF00795">
    <property type="entry name" value="CN_hydrolase"/>
    <property type="match status" value="1"/>
</dbReference>
<name>A0A7R9F7N4_9NEOP</name>
<reference evidence="7" key="1">
    <citation type="submission" date="2020-11" db="EMBL/GenBank/DDBJ databases">
        <authorList>
            <person name="Tran Van P."/>
        </authorList>
    </citation>
    <scope>NUCLEOTIDE SEQUENCE</scope>
</reference>
<evidence type="ECO:0000256" key="2">
    <source>
        <dbReference type="ARBA" id="ARBA00036637"/>
    </source>
</evidence>
<organism evidence="7">
    <name type="scientific">Timema bartmani</name>
    <dbReference type="NCBI Taxonomy" id="61472"/>
    <lineage>
        <taxon>Eukaryota</taxon>
        <taxon>Metazoa</taxon>
        <taxon>Ecdysozoa</taxon>
        <taxon>Arthropoda</taxon>
        <taxon>Hexapoda</taxon>
        <taxon>Insecta</taxon>
        <taxon>Pterygota</taxon>
        <taxon>Neoptera</taxon>
        <taxon>Polyneoptera</taxon>
        <taxon>Phasmatodea</taxon>
        <taxon>Timematodea</taxon>
        <taxon>Timematoidea</taxon>
        <taxon>Timematidae</taxon>
        <taxon>Timema</taxon>
    </lineage>
</organism>
<feature type="domain" description="CN hydrolase" evidence="6">
    <location>
        <begin position="6"/>
        <end position="251"/>
    </location>
</feature>
<evidence type="ECO:0000256" key="3">
    <source>
        <dbReference type="ARBA" id="ARBA00039118"/>
    </source>
</evidence>
<dbReference type="GO" id="GO:0005739">
    <property type="term" value="C:mitochondrion"/>
    <property type="evidence" value="ECO:0007669"/>
    <property type="project" value="TreeGrafter"/>
</dbReference>
<proteinExistence type="predicted"/>
<comment type="catalytic activity">
    <reaction evidence="2">
        <text>2-oxoglutaramate + H2O = 2-oxoglutarate + NH4(+)</text>
        <dbReference type="Rhea" id="RHEA:32963"/>
        <dbReference type="ChEBI" id="CHEBI:15377"/>
        <dbReference type="ChEBI" id="CHEBI:16769"/>
        <dbReference type="ChEBI" id="CHEBI:16810"/>
        <dbReference type="ChEBI" id="CHEBI:28938"/>
        <dbReference type="EC" id="3.5.1.3"/>
    </reaction>
    <physiologicalReaction direction="left-to-right" evidence="2">
        <dbReference type="Rhea" id="RHEA:32964"/>
    </physiologicalReaction>
</comment>
<evidence type="ECO:0000256" key="4">
    <source>
        <dbReference type="ARBA" id="ARBA00041576"/>
    </source>
</evidence>